<dbReference type="AlphaFoldDB" id="A0A2S6GLU6"/>
<evidence type="ECO:0000313" key="3">
    <source>
        <dbReference type="Proteomes" id="UP000239203"/>
    </source>
</evidence>
<comment type="caution">
    <text evidence="2">The sequence shown here is derived from an EMBL/GenBank/DDBJ whole genome shotgun (WGS) entry which is preliminary data.</text>
</comment>
<reference evidence="2 3" key="1">
    <citation type="submission" date="2018-02" db="EMBL/GenBank/DDBJ databases">
        <title>Genomic Encyclopedia of Archaeal and Bacterial Type Strains, Phase II (KMG-II): from individual species to whole genera.</title>
        <authorList>
            <person name="Goeker M."/>
        </authorList>
    </citation>
    <scope>NUCLEOTIDE SEQUENCE [LARGE SCALE GENOMIC DNA]</scope>
    <source>
        <strain evidence="2 3">YU 961-1</strain>
    </source>
</reference>
<dbReference type="Proteomes" id="UP000239203">
    <property type="component" value="Unassembled WGS sequence"/>
</dbReference>
<dbReference type="EMBL" id="PTIX01000011">
    <property type="protein sequence ID" value="PPK66212.1"/>
    <property type="molecule type" value="Genomic_DNA"/>
</dbReference>
<evidence type="ECO:0000313" key="2">
    <source>
        <dbReference type="EMBL" id="PPK66212.1"/>
    </source>
</evidence>
<gene>
    <name evidence="2" type="ORF">CLV40_111176</name>
</gene>
<feature type="region of interest" description="Disordered" evidence="1">
    <location>
        <begin position="179"/>
        <end position="205"/>
    </location>
</feature>
<evidence type="ECO:0008006" key="4">
    <source>
        <dbReference type="Google" id="ProtNLM"/>
    </source>
</evidence>
<sequence length="295" mass="32757">MNQSPAHRPHTITFRPAESPAQAAARLRDDRRLHDPDRFRHACGGALFWHRKILLDISRYTVVAAIDRPLDSTTLRHYEHGRVAVSVGRFAQVCAALGERPDAMLREVLRLHDEAEPPVLWLDPRRLGPDLPPSIAGWRHRRGTDPAPVSLDTVTRWADSDGLTVETVLGHLRRARVTGPHPEPAPPAFQAAPEHRPLPGPDRPRLNRELGRWLKDMRTANALTRTGLHNLLVHRAGMTLGVRRLEPYEGGHRAMTLLFLVRCARLLGADPCDALGTAFDASTSPAPTSTSTSPR</sequence>
<feature type="compositionally biased region" description="Basic and acidic residues" evidence="1">
    <location>
        <begin position="193"/>
        <end position="205"/>
    </location>
</feature>
<protein>
    <recommendedName>
        <fullName evidence="4">Helix-turn-helix protein</fullName>
    </recommendedName>
</protein>
<accession>A0A2S6GLU6</accession>
<evidence type="ECO:0000256" key="1">
    <source>
        <dbReference type="SAM" id="MobiDB-lite"/>
    </source>
</evidence>
<name>A0A2S6GLU6_9PSEU</name>
<organism evidence="2 3">
    <name type="scientific">Actinokineospora auranticolor</name>
    <dbReference type="NCBI Taxonomy" id="155976"/>
    <lineage>
        <taxon>Bacteria</taxon>
        <taxon>Bacillati</taxon>
        <taxon>Actinomycetota</taxon>
        <taxon>Actinomycetes</taxon>
        <taxon>Pseudonocardiales</taxon>
        <taxon>Pseudonocardiaceae</taxon>
        <taxon>Actinokineospora</taxon>
    </lineage>
</organism>
<keyword evidence="3" id="KW-1185">Reference proteome</keyword>
<proteinExistence type="predicted"/>
<dbReference type="RefSeq" id="WP_104480680.1">
    <property type="nucleotide sequence ID" value="NZ_CP154825.1"/>
</dbReference>